<dbReference type="Proteomes" id="UP000228635">
    <property type="component" value="Unassembled WGS sequence"/>
</dbReference>
<evidence type="ECO:0008006" key="5">
    <source>
        <dbReference type="Google" id="ProtNLM"/>
    </source>
</evidence>
<comment type="caution">
    <text evidence="3">The sequence shown here is derived from an EMBL/GenBank/DDBJ whole genome shotgun (WGS) entry which is preliminary data.</text>
</comment>
<feature type="transmembrane region" description="Helical" evidence="2">
    <location>
        <begin position="42"/>
        <end position="62"/>
    </location>
</feature>
<accession>A0A2M6WHB3</accession>
<dbReference type="AlphaFoldDB" id="A0A2M6WHB3"/>
<name>A0A2M6WHB3_9BACT</name>
<feature type="compositionally biased region" description="Pro residues" evidence="1">
    <location>
        <begin position="7"/>
        <end position="21"/>
    </location>
</feature>
<evidence type="ECO:0000256" key="2">
    <source>
        <dbReference type="SAM" id="Phobius"/>
    </source>
</evidence>
<keyword evidence="2" id="KW-1133">Transmembrane helix</keyword>
<keyword evidence="2" id="KW-0472">Membrane</keyword>
<feature type="region of interest" description="Disordered" evidence="1">
    <location>
        <begin position="1"/>
        <end position="28"/>
    </location>
</feature>
<evidence type="ECO:0000313" key="4">
    <source>
        <dbReference type="Proteomes" id="UP000228635"/>
    </source>
</evidence>
<dbReference type="EMBL" id="PFBA01000032">
    <property type="protein sequence ID" value="PIT92178.1"/>
    <property type="molecule type" value="Genomic_DNA"/>
</dbReference>
<protein>
    <recommendedName>
        <fullName evidence="5">PilN domain-containing protein</fullName>
    </recommendedName>
</protein>
<evidence type="ECO:0000256" key="1">
    <source>
        <dbReference type="SAM" id="MobiDB-lite"/>
    </source>
</evidence>
<keyword evidence="2" id="KW-0812">Transmembrane</keyword>
<reference evidence="4" key="1">
    <citation type="submission" date="2017-09" db="EMBL/GenBank/DDBJ databases">
        <title>Depth-based differentiation of microbial function through sediment-hosted aquifers and enrichment of novel symbionts in the deep terrestrial subsurface.</title>
        <authorList>
            <person name="Probst A.J."/>
            <person name="Ladd B."/>
            <person name="Jarett J.K."/>
            <person name="Geller-Mcgrath D.E."/>
            <person name="Sieber C.M.K."/>
            <person name="Emerson J.B."/>
            <person name="Anantharaman K."/>
            <person name="Thomas B.C."/>
            <person name="Malmstrom R."/>
            <person name="Stieglmeier M."/>
            <person name="Klingl A."/>
            <person name="Woyke T."/>
            <person name="Ryan C.M."/>
            <person name="Banfield J.F."/>
        </authorList>
    </citation>
    <scope>NUCLEOTIDE SEQUENCE [LARGE SCALE GENOMIC DNA]</scope>
</reference>
<proteinExistence type="predicted"/>
<sequence length="200" mass="22114">MEQQPTVPTPPGRPKPPPAPQETPQSLALSSLGAERHSSGTWRLLTFALFIFSIMMVAFLGLKYGYGSFVQSQIDQVELELDRLAQSALPEEREQFVKFFFQIVNLKEVIDDHVIASKILPFLERSTNRDVSYASIQVDTQIGQISLSGLARNFQVLAQQLKAFERAPEIFSVATQGATAGEGGLVSFQVELSVLPTLFE</sequence>
<evidence type="ECO:0000313" key="3">
    <source>
        <dbReference type="EMBL" id="PIT92178.1"/>
    </source>
</evidence>
<gene>
    <name evidence="3" type="ORF">COU08_03785</name>
</gene>
<organism evidence="3 4">
    <name type="scientific">Candidatus Harrisonbacteria bacterium CG10_big_fil_rev_8_21_14_0_10_42_17</name>
    <dbReference type="NCBI Taxonomy" id="1974584"/>
    <lineage>
        <taxon>Bacteria</taxon>
        <taxon>Candidatus Harrisoniibacteriota</taxon>
    </lineage>
</organism>